<keyword evidence="1" id="KW-0812">Transmembrane</keyword>
<sequence length="244" mass="27889">MKTRGFSLIEVIVSIVIIAITSLSVPVIISVTSEANLRFTIQEMLLNAKTFLNTVLKSQYTCAYIRENPSSPMPRFALNKDVAKKGSIQKQDPNFSLGSYDFYRKYKLDPHGRRIILPATGLPNTDLNNFDEHHDDKCPVSVASSYGIKTIWFYKDIDEVKMSPDSNNDRDFVTEANYKVDVGIEEDPFNNTEYKKKSYDKDLTRVIVDIFDIKPDRFKSEKIRLLAITANIGDSPIIQTREFK</sequence>
<feature type="transmembrane region" description="Helical" evidence="1">
    <location>
        <begin position="7"/>
        <end position="29"/>
    </location>
</feature>
<reference evidence="2 3" key="1">
    <citation type="submission" date="2016-08" db="EMBL/GenBank/DDBJ databases">
        <title>Campylobacter species from sea mammals.</title>
        <authorList>
            <person name="Gilbert M.J."/>
            <person name="Byrne B.A."/>
            <person name="Zomer A.L."/>
            <person name="Wagenaar J.A."/>
        </authorList>
    </citation>
    <scope>NUCLEOTIDE SEQUENCE [LARGE SCALE GENOMIC DNA]</scope>
    <source>
        <strain evidence="2 3">1105248</strain>
    </source>
</reference>
<dbReference type="InterPro" id="IPR012902">
    <property type="entry name" value="N_methyl_site"/>
</dbReference>
<gene>
    <name evidence="2" type="ORF">BFG04_02735</name>
</gene>
<keyword evidence="1" id="KW-1133">Transmembrane helix</keyword>
<dbReference type="RefSeq" id="WP_180374453.1">
    <property type="nucleotide sequence ID" value="NZ_MCRK01000024.1"/>
</dbReference>
<proteinExistence type="predicted"/>
<dbReference type="AlphaFoldDB" id="A0AAX0LBB5"/>
<dbReference type="EMBL" id="MCRK01000024">
    <property type="protein sequence ID" value="OPA78956.1"/>
    <property type="molecule type" value="Genomic_DNA"/>
</dbReference>
<evidence type="ECO:0008006" key="4">
    <source>
        <dbReference type="Google" id="ProtNLM"/>
    </source>
</evidence>
<evidence type="ECO:0000313" key="3">
    <source>
        <dbReference type="Proteomes" id="UP000189728"/>
    </source>
</evidence>
<dbReference type="NCBIfam" id="TIGR02532">
    <property type="entry name" value="IV_pilin_GFxxxE"/>
    <property type="match status" value="1"/>
</dbReference>
<dbReference type="Proteomes" id="UP000189728">
    <property type="component" value="Unassembled WGS sequence"/>
</dbReference>
<dbReference type="Pfam" id="PF07963">
    <property type="entry name" value="N_methyl"/>
    <property type="match status" value="1"/>
</dbReference>
<protein>
    <recommendedName>
        <fullName evidence="4">Type II secretion system protein</fullName>
    </recommendedName>
</protein>
<accession>A0AAX0LBB5</accession>
<evidence type="ECO:0000313" key="2">
    <source>
        <dbReference type="EMBL" id="OPA78956.1"/>
    </source>
</evidence>
<organism evidence="2 3">
    <name type="scientific">Campylobacter pinnipediorum subsp. pinnipediorum</name>
    <dbReference type="NCBI Taxonomy" id="1660067"/>
    <lineage>
        <taxon>Bacteria</taxon>
        <taxon>Pseudomonadati</taxon>
        <taxon>Campylobacterota</taxon>
        <taxon>Epsilonproteobacteria</taxon>
        <taxon>Campylobacterales</taxon>
        <taxon>Campylobacteraceae</taxon>
        <taxon>Campylobacter</taxon>
    </lineage>
</organism>
<keyword evidence="1" id="KW-0472">Membrane</keyword>
<dbReference type="PROSITE" id="PS00409">
    <property type="entry name" value="PROKAR_NTER_METHYL"/>
    <property type="match status" value="1"/>
</dbReference>
<comment type="caution">
    <text evidence="2">The sequence shown here is derived from an EMBL/GenBank/DDBJ whole genome shotgun (WGS) entry which is preliminary data.</text>
</comment>
<name>A0AAX0LBB5_9BACT</name>
<evidence type="ECO:0000256" key="1">
    <source>
        <dbReference type="SAM" id="Phobius"/>
    </source>
</evidence>